<gene>
    <name evidence="2" type="ORF">GUJ93_ZPchr0015g6604</name>
</gene>
<dbReference type="PANTHER" id="PTHR34280">
    <property type="entry name" value="OS01G0920100 PROTEIN"/>
    <property type="match status" value="1"/>
</dbReference>
<dbReference type="Proteomes" id="UP000729402">
    <property type="component" value="Unassembled WGS sequence"/>
</dbReference>
<reference evidence="2" key="2">
    <citation type="submission" date="2021-02" db="EMBL/GenBank/DDBJ databases">
        <authorList>
            <person name="Kimball J.A."/>
            <person name="Haas M.W."/>
            <person name="Macchietto M."/>
            <person name="Kono T."/>
            <person name="Duquette J."/>
            <person name="Shao M."/>
        </authorList>
    </citation>
    <scope>NUCLEOTIDE SEQUENCE</scope>
    <source>
        <tissue evidence="2">Fresh leaf tissue</tissue>
    </source>
</reference>
<evidence type="ECO:0000256" key="1">
    <source>
        <dbReference type="SAM" id="MobiDB-lite"/>
    </source>
</evidence>
<dbReference type="EMBL" id="JAAALK010000085">
    <property type="protein sequence ID" value="KAG8083197.1"/>
    <property type="molecule type" value="Genomic_DNA"/>
</dbReference>
<dbReference type="PANTHER" id="PTHR34280:SF7">
    <property type="entry name" value="OS04G0380200 PROTEIN"/>
    <property type="match status" value="1"/>
</dbReference>
<comment type="caution">
    <text evidence="2">The sequence shown here is derived from an EMBL/GenBank/DDBJ whole genome shotgun (WGS) entry which is preliminary data.</text>
</comment>
<reference evidence="2" key="1">
    <citation type="journal article" date="2021" name="bioRxiv">
        <title>Whole Genome Assembly and Annotation of Northern Wild Rice, Zizania palustris L., Supports a Whole Genome Duplication in the Zizania Genus.</title>
        <authorList>
            <person name="Haas M."/>
            <person name="Kono T."/>
            <person name="Macchietto M."/>
            <person name="Millas R."/>
            <person name="McGilp L."/>
            <person name="Shao M."/>
            <person name="Duquette J."/>
            <person name="Hirsch C.N."/>
            <person name="Kimball J."/>
        </authorList>
    </citation>
    <scope>NUCLEOTIDE SEQUENCE</scope>
    <source>
        <tissue evidence="2">Fresh leaf tissue</tissue>
    </source>
</reference>
<dbReference type="OrthoDB" id="1925325at2759"/>
<name>A0A8J5TD31_ZIZPA</name>
<evidence type="ECO:0000313" key="2">
    <source>
        <dbReference type="EMBL" id="KAG8083197.1"/>
    </source>
</evidence>
<accession>A0A8J5TD31</accession>
<feature type="region of interest" description="Disordered" evidence="1">
    <location>
        <begin position="27"/>
        <end position="108"/>
    </location>
</feature>
<dbReference type="AlphaFoldDB" id="A0A8J5TD31"/>
<protein>
    <submittedName>
        <fullName evidence="2">Uncharacterized protein</fullName>
    </submittedName>
</protein>
<sequence length="192" mass="20940">MPALWFRFRKKASSTKKAAAAADATNAVAGGGADGGALVAAGASPDHDSTPNGSKDDSFFEARPWLDSDTEDDFHSVRGDFTPSKGTTPDHQRGSPFTGRVSVDRLEPSLNEKKQRLLELLQEKQQYDEDIVTDVGSEMENGVVHAEEYMKSSRNGAKVKKSSKAGCFPSSICKINFRGCRKKRKEQKTKVN</sequence>
<organism evidence="2 3">
    <name type="scientific">Zizania palustris</name>
    <name type="common">Northern wild rice</name>
    <dbReference type="NCBI Taxonomy" id="103762"/>
    <lineage>
        <taxon>Eukaryota</taxon>
        <taxon>Viridiplantae</taxon>
        <taxon>Streptophyta</taxon>
        <taxon>Embryophyta</taxon>
        <taxon>Tracheophyta</taxon>
        <taxon>Spermatophyta</taxon>
        <taxon>Magnoliopsida</taxon>
        <taxon>Liliopsida</taxon>
        <taxon>Poales</taxon>
        <taxon>Poaceae</taxon>
        <taxon>BOP clade</taxon>
        <taxon>Oryzoideae</taxon>
        <taxon>Oryzeae</taxon>
        <taxon>Zizaniinae</taxon>
        <taxon>Zizania</taxon>
    </lineage>
</organism>
<proteinExistence type="predicted"/>
<evidence type="ECO:0000313" key="3">
    <source>
        <dbReference type="Proteomes" id="UP000729402"/>
    </source>
</evidence>
<feature type="compositionally biased region" description="Basic and acidic residues" evidence="1">
    <location>
        <begin position="45"/>
        <end position="66"/>
    </location>
</feature>
<dbReference type="InterPro" id="IPR038947">
    <property type="entry name" value="At3g27210-like"/>
</dbReference>
<keyword evidence="3" id="KW-1185">Reference proteome</keyword>